<dbReference type="EMBL" id="CP006841">
    <property type="protein sequence ID" value="ALA68560.1"/>
    <property type="molecule type" value="Genomic_DNA"/>
</dbReference>
<dbReference type="KEGG" id="clw:CLAC_07380"/>
<dbReference type="Proteomes" id="UP000058446">
    <property type="component" value="Chromosome"/>
</dbReference>
<name>A0A0K2H3D5_9CORY</name>
<dbReference type="STRING" id="1408189.CLAC_07380"/>
<accession>A0A0K2H3D5</accession>
<dbReference type="RefSeq" id="WP_053412335.1">
    <property type="nucleotide sequence ID" value="NZ_CP006841.1"/>
</dbReference>
<gene>
    <name evidence="1" type="ORF">CLAC_07380</name>
</gene>
<evidence type="ECO:0000313" key="2">
    <source>
        <dbReference type="Proteomes" id="UP000058446"/>
    </source>
</evidence>
<protein>
    <submittedName>
        <fullName evidence="1">Uncharacterized protein</fullName>
    </submittedName>
</protein>
<organism evidence="1 2">
    <name type="scientific">Corynebacterium lactis RW2-5</name>
    <dbReference type="NCBI Taxonomy" id="1408189"/>
    <lineage>
        <taxon>Bacteria</taxon>
        <taxon>Bacillati</taxon>
        <taxon>Actinomycetota</taxon>
        <taxon>Actinomycetes</taxon>
        <taxon>Mycobacteriales</taxon>
        <taxon>Corynebacteriaceae</taxon>
        <taxon>Corynebacterium</taxon>
    </lineage>
</organism>
<dbReference type="PATRIC" id="fig|1408189.4.peg.1478"/>
<dbReference type="OrthoDB" id="4429406at2"/>
<sequence>MTSVEYLDALGRERLGRMLHSLEVMAPYLDAALVARPRGDEATPGRCSGAPGSSPPLSVPVLDVKYEAEQSVCGWACNLATDCGYPPPEVMGIASCAAWLHERVHDVAGMPWAVDCLDELCGQVSCVDAVVNPAQSVEVVASPLPERGSARQVAEALALLGIPISHTSLRRLAKRGVLTAERRADGVDEFNLAECKAYAVKWHRDNRDVANGPAASEQTAQKSQTA</sequence>
<dbReference type="AlphaFoldDB" id="A0A0K2H3D5"/>
<evidence type="ECO:0000313" key="1">
    <source>
        <dbReference type="EMBL" id="ALA68560.1"/>
    </source>
</evidence>
<keyword evidence="2" id="KW-1185">Reference proteome</keyword>
<reference evidence="1 2" key="1">
    <citation type="submission" date="2013-10" db="EMBL/GenBank/DDBJ databases">
        <title>Complete genome sequence of Corynebacterium lactis DSM 45799(T), isolated from raw cow milk.</title>
        <authorList>
            <person name="Ruckert C."/>
            <person name="Albersmeier A."/>
            <person name="Lipski A."/>
            <person name="Kalinowski J."/>
        </authorList>
    </citation>
    <scope>NUCLEOTIDE SEQUENCE [LARGE SCALE GENOMIC DNA]</scope>
    <source>
        <strain evidence="1 2">RW2-5</strain>
    </source>
</reference>
<proteinExistence type="predicted"/>